<accession>A0A8J2HNZ2</accession>
<feature type="compositionally biased region" description="Basic residues" evidence="11">
    <location>
        <begin position="306"/>
        <end position="316"/>
    </location>
</feature>
<dbReference type="PANTHER" id="PTHR46367">
    <property type="entry name" value="ATAXIN-7-LIKE PROTEIN 3"/>
    <property type="match status" value="1"/>
</dbReference>
<dbReference type="PROSITE" id="PS51505">
    <property type="entry name" value="SCA7"/>
    <property type="match status" value="1"/>
</dbReference>
<comment type="subunit">
    <text evidence="10">Component of some SAGA transcription coactivator-HAT complexes. Within the SAGA complex, participates to a subcomplex of SAGA called the DUB module (deubiquitination module).</text>
</comment>
<comment type="caution">
    <text evidence="13">The sequence shown here is derived from an EMBL/GenBank/DDBJ whole genome shotgun (WGS) entry which is preliminary data.</text>
</comment>
<evidence type="ECO:0000256" key="1">
    <source>
        <dbReference type="ARBA" id="ARBA00004123"/>
    </source>
</evidence>
<feature type="domain" description="SCA7" evidence="12">
    <location>
        <begin position="200"/>
        <end position="267"/>
    </location>
</feature>
<proteinExistence type="inferred from homology"/>
<keyword evidence="8 10" id="KW-0804">Transcription</keyword>
<keyword evidence="9 10" id="KW-0539">Nucleus</keyword>
<evidence type="ECO:0000256" key="5">
    <source>
        <dbReference type="ARBA" id="ARBA00022853"/>
    </source>
</evidence>
<feature type="region of interest" description="Disordered" evidence="11">
    <location>
        <begin position="133"/>
        <end position="200"/>
    </location>
</feature>
<comment type="similarity">
    <text evidence="10">Belongs to the SGF11 family.</text>
</comment>
<keyword evidence="6 10" id="KW-0805">Transcription regulation</keyword>
<evidence type="ECO:0000256" key="6">
    <source>
        <dbReference type="ARBA" id="ARBA00023015"/>
    </source>
</evidence>
<dbReference type="InterPro" id="IPR051078">
    <property type="entry name" value="SGF11"/>
</dbReference>
<evidence type="ECO:0000256" key="7">
    <source>
        <dbReference type="ARBA" id="ARBA00023159"/>
    </source>
</evidence>
<evidence type="ECO:0000259" key="12">
    <source>
        <dbReference type="PROSITE" id="PS51505"/>
    </source>
</evidence>
<dbReference type="Gene3D" id="6.10.140.1270">
    <property type="match status" value="1"/>
</dbReference>
<keyword evidence="14" id="KW-1185">Reference proteome</keyword>
<keyword evidence="5 10" id="KW-0156">Chromatin regulator</keyword>
<keyword evidence="4 10" id="KW-0862">Zinc</keyword>
<dbReference type="Pfam" id="PF08209">
    <property type="entry name" value="Sgf11"/>
    <property type="match status" value="1"/>
</dbReference>
<evidence type="ECO:0000313" key="14">
    <source>
        <dbReference type="Proteomes" id="UP000786811"/>
    </source>
</evidence>
<feature type="compositionally biased region" description="Basic residues" evidence="11">
    <location>
        <begin position="156"/>
        <end position="171"/>
    </location>
</feature>
<feature type="compositionally biased region" description="Polar residues" evidence="11">
    <location>
        <begin position="284"/>
        <end position="302"/>
    </location>
</feature>
<evidence type="ECO:0000256" key="11">
    <source>
        <dbReference type="SAM" id="MobiDB-lite"/>
    </source>
</evidence>
<comment type="domain">
    <text evidence="10">The long N-terminal helix forms part of the 'assembly lobe' of the SAGA deubiquitination module.</text>
</comment>
<dbReference type="InterPro" id="IPR013243">
    <property type="entry name" value="SCA7_dom"/>
</dbReference>
<dbReference type="Proteomes" id="UP000786811">
    <property type="component" value="Unassembled WGS sequence"/>
</dbReference>
<evidence type="ECO:0000256" key="3">
    <source>
        <dbReference type="ARBA" id="ARBA00022771"/>
    </source>
</evidence>
<protein>
    <recommendedName>
        <fullName evidence="10">SAGA-associated factor 11 homolog</fullName>
    </recommendedName>
</protein>
<dbReference type="PANTHER" id="PTHR46367:SF1">
    <property type="entry name" value="ATAXIN-7-LIKE PROTEIN 3"/>
    <property type="match status" value="1"/>
</dbReference>
<evidence type="ECO:0000313" key="13">
    <source>
        <dbReference type="EMBL" id="CAG5107108.1"/>
    </source>
</evidence>
<dbReference type="HAMAP" id="MF_03047">
    <property type="entry name" value="Sgf11"/>
    <property type="match status" value="1"/>
</dbReference>
<organism evidence="13 14">
    <name type="scientific">Cotesia congregata</name>
    <name type="common">Parasitoid wasp</name>
    <name type="synonym">Apanteles congregatus</name>
    <dbReference type="NCBI Taxonomy" id="51543"/>
    <lineage>
        <taxon>Eukaryota</taxon>
        <taxon>Metazoa</taxon>
        <taxon>Ecdysozoa</taxon>
        <taxon>Arthropoda</taxon>
        <taxon>Hexapoda</taxon>
        <taxon>Insecta</taxon>
        <taxon>Pterygota</taxon>
        <taxon>Neoptera</taxon>
        <taxon>Endopterygota</taxon>
        <taxon>Hymenoptera</taxon>
        <taxon>Apocrita</taxon>
        <taxon>Ichneumonoidea</taxon>
        <taxon>Braconidae</taxon>
        <taxon>Microgastrinae</taxon>
        <taxon>Cotesia</taxon>
    </lineage>
</organism>
<keyword evidence="7 10" id="KW-0010">Activator</keyword>
<evidence type="ECO:0000256" key="9">
    <source>
        <dbReference type="ARBA" id="ARBA00023242"/>
    </source>
</evidence>
<keyword evidence="2 10" id="KW-0479">Metal-binding</keyword>
<dbReference type="Gene3D" id="3.30.160.60">
    <property type="entry name" value="Classic Zinc Finger"/>
    <property type="match status" value="1"/>
</dbReference>
<comment type="function">
    <text evidence="10">Component of the transcription regulatory histone acetylation (HAT) complex SAGA, a multiprotein complex that activates transcription by remodeling chromatin and mediating histone acetylation and deubiquitination. Within the SAGA complex, participates in a subcomplex that specifically deubiquitinates histone H2B. The SAGA complex is recruited to specific gene promoters by activators, where it is required for transcription.</text>
</comment>
<dbReference type="GO" id="GO:0006325">
    <property type="term" value="P:chromatin organization"/>
    <property type="evidence" value="ECO:0007669"/>
    <property type="project" value="UniProtKB-KW"/>
</dbReference>
<evidence type="ECO:0000256" key="8">
    <source>
        <dbReference type="ARBA" id="ARBA00023163"/>
    </source>
</evidence>
<name>A0A8J2HNZ2_COTCN</name>
<dbReference type="GO" id="GO:0008270">
    <property type="term" value="F:zinc ion binding"/>
    <property type="evidence" value="ECO:0007669"/>
    <property type="project" value="UniProtKB-UniRule"/>
</dbReference>
<dbReference type="EMBL" id="CAJNRD030001124">
    <property type="protein sequence ID" value="CAG5107108.1"/>
    <property type="molecule type" value="Genomic_DNA"/>
</dbReference>
<gene>
    <name evidence="10" type="primary">Sgf11</name>
    <name evidence="13" type="ORF">HICCMSTLAB_LOCUS12590</name>
</gene>
<sequence length="329" mass="36789">MSVTEEKVQELDRSFLEFMSKTDNVDLATKEIYDDLLDEVLMGFVFDVHRTIKTGSSDVEEGIPDDESYAIVDSPGLDVFGQHPIKKTQECNCPNCDRGVAACRFATHLEKCMGMGRNSSRIASRRIANSSKDMSNFSGIVSDDDDDADWSVANDKRKRRKDRNGIKKSKQPRNSQKNGDAQSGELQMSNENSPSNYDNMSLEDKRALLGQICGVISEHTKKLCTRSVRCPQHSDDQRKEMRANLELSEGSRINQDNFQIDVDMFDENDGQQLRETLSRWECEGSNQSSPADSASTTSNSSFTRKREGKSKGKGKGGKRDRVSPISQGD</sequence>
<evidence type="ECO:0000256" key="4">
    <source>
        <dbReference type="ARBA" id="ARBA00022833"/>
    </source>
</evidence>
<comment type="subcellular location">
    <subcellularLocation>
        <location evidence="1 10">Nucleus</location>
    </subcellularLocation>
</comment>
<evidence type="ECO:0000256" key="2">
    <source>
        <dbReference type="ARBA" id="ARBA00022723"/>
    </source>
</evidence>
<dbReference type="GO" id="GO:0003713">
    <property type="term" value="F:transcription coactivator activity"/>
    <property type="evidence" value="ECO:0007669"/>
    <property type="project" value="UniProtKB-UniRule"/>
</dbReference>
<dbReference type="GO" id="GO:0071819">
    <property type="term" value="C:DUBm complex"/>
    <property type="evidence" value="ECO:0007669"/>
    <property type="project" value="UniProtKB-UniRule"/>
</dbReference>
<feature type="zinc finger region" description="SGF11-type" evidence="10">
    <location>
        <begin position="91"/>
        <end position="112"/>
    </location>
</feature>
<dbReference type="GO" id="GO:0006357">
    <property type="term" value="P:regulation of transcription by RNA polymerase II"/>
    <property type="evidence" value="ECO:0007669"/>
    <property type="project" value="TreeGrafter"/>
</dbReference>
<reference evidence="13" key="1">
    <citation type="submission" date="2021-04" db="EMBL/GenBank/DDBJ databases">
        <authorList>
            <person name="Chebbi M.A.C M."/>
        </authorList>
    </citation>
    <scope>NUCLEOTIDE SEQUENCE</scope>
</reference>
<dbReference type="InterPro" id="IPR013246">
    <property type="entry name" value="SAGA_su_Sgf11"/>
</dbReference>
<dbReference type="GO" id="GO:0000124">
    <property type="term" value="C:SAGA complex"/>
    <property type="evidence" value="ECO:0007669"/>
    <property type="project" value="UniProtKB-UniRule"/>
</dbReference>
<dbReference type="OrthoDB" id="21557at2759"/>
<evidence type="ECO:0000256" key="10">
    <source>
        <dbReference type="HAMAP-Rule" id="MF_03047"/>
    </source>
</evidence>
<comment type="domain">
    <text evidence="10">The C-terminal SGF11-type zinc-finger domain forms part of the 'catalytic lobe' of the SAGA deubiquitination module.</text>
</comment>
<feature type="compositionally biased region" description="Polar residues" evidence="11">
    <location>
        <begin position="172"/>
        <end position="199"/>
    </location>
</feature>
<keyword evidence="3 10" id="KW-0863">Zinc-finger</keyword>
<feature type="region of interest" description="Disordered" evidence="11">
    <location>
        <begin position="276"/>
        <end position="329"/>
    </location>
</feature>
<dbReference type="AlphaFoldDB" id="A0A8J2HNZ2"/>